<dbReference type="PANTHER" id="PTHR43876">
    <property type="entry name" value="UBIQUINONE BIOSYNTHESIS MONOOXYGENASE COQ6, MITOCHONDRIAL"/>
    <property type="match status" value="1"/>
</dbReference>
<evidence type="ECO:0000256" key="6">
    <source>
        <dbReference type="ARBA" id="ARBA00023033"/>
    </source>
</evidence>
<evidence type="ECO:0000256" key="5">
    <source>
        <dbReference type="ARBA" id="ARBA00023002"/>
    </source>
</evidence>
<evidence type="ECO:0000256" key="3">
    <source>
        <dbReference type="ARBA" id="ARBA00022630"/>
    </source>
</evidence>
<feature type="domain" description="FAD-binding" evidence="7">
    <location>
        <begin position="13"/>
        <end position="327"/>
    </location>
</feature>
<comment type="similarity">
    <text evidence="2">Belongs to the UbiH/COQ6 family.</text>
</comment>
<dbReference type="GO" id="GO:0071949">
    <property type="term" value="F:FAD binding"/>
    <property type="evidence" value="ECO:0007669"/>
    <property type="project" value="InterPro"/>
</dbReference>
<dbReference type="EMBL" id="UINC01017760">
    <property type="protein sequence ID" value="SVA73996.1"/>
    <property type="molecule type" value="Genomic_DNA"/>
</dbReference>
<keyword evidence="3" id="KW-0285">Flavoprotein</keyword>
<sequence>VKKINGIKNVKRDIVIIGAGPAGLSLACSLADTNLKITVIEKQSVKHLSSPSYDGREIALTHFSKKMLQNLGVWKRISSDLISPIKEAKVLDGNSSYALHFDSHKVHKEALGYLVSNHLIKKVLYKEAITKSNIKIITNTSVVNVSSRKQYAFIKTSNKKTIRAPLIVAADSRFSQTRENMGISASMNDFERVAIVCKMRHVKQHHNIAYECFNYGETLAVLPLMKNTSSIIMTIPAEKSEILMNMSKEKFNTCITNKFKKKFGNMKLLSKRYSYPLVGVFADRFVANRFALIGDAAVGMHPVTAHGFNLGLRGQNTLSLQIKFALKRKLDFGSLKILERYELRHRRASKPLYLGTNAIVKLYTGDTLFSKIVRKAILRIGNNFLPAKKKILDQLTDISV</sequence>
<dbReference type="SUPFAM" id="SSF51905">
    <property type="entry name" value="FAD/NAD(P)-binding domain"/>
    <property type="match status" value="1"/>
</dbReference>
<evidence type="ECO:0000313" key="8">
    <source>
        <dbReference type="EMBL" id="SVA73996.1"/>
    </source>
</evidence>
<dbReference type="PRINTS" id="PR00420">
    <property type="entry name" value="RNGMNOXGNASE"/>
</dbReference>
<evidence type="ECO:0000259" key="7">
    <source>
        <dbReference type="Pfam" id="PF01494"/>
    </source>
</evidence>
<dbReference type="AlphaFoldDB" id="A0A381YA55"/>
<feature type="non-terminal residue" evidence="8">
    <location>
        <position position="1"/>
    </location>
</feature>
<evidence type="ECO:0000256" key="4">
    <source>
        <dbReference type="ARBA" id="ARBA00022827"/>
    </source>
</evidence>
<evidence type="ECO:0000256" key="1">
    <source>
        <dbReference type="ARBA" id="ARBA00001974"/>
    </source>
</evidence>
<accession>A0A381YA55</accession>
<dbReference type="PANTHER" id="PTHR43876:SF25">
    <property type="entry name" value="MONOOXYGENASE NMA2164"/>
    <property type="match status" value="1"/>
</dbReference>
<protein>
    <recommendedName>
        <fullName evidence="7">FAD-binding domain-containing protein</fullName>
    </recommendedName>
</protein>
<dbReference type="Pfam" id="PF01494">
    <property type="entry name" value="FAD_binding_3"/>
    <property type="match status" value="1"/>
</dbReference>
<keyword evidence="6" id="KW-0503">Monooxygenase</keyword>
<organism evidence="8">
    <name type="scientific">marine metagenome</name>
    <dbReference type="NCBI Taxonomy" id="408172"/>
    <lineage>
        <taxon>unclassified sequences</taxon>
        <taxon>metagenomes</taxon>
        <taxon>ecological metagenomes</taxon>
    </lineage>
</organism>
<keyword evidence="4" id="KW-0274">FAD</keyword>
<dbReference type="InterPro" id="IPR051205">
    <property type="entry name" value="UbiH/COQ6_monooxygenase"/>
</dbReference>
<name>A0A381YA55_9ZZZZ</name>
<reference evidence="8" key="1">
    <citation type="submission" date="2018-05" db="EMBL/GenBank/DDBJ databases">
        <authorList>
            <person name="Lanie J.A."/>
            <person name="Ng W.-L."/>
            <person name="Kazmierczak K.M."/>
            <person name="Andrzejewski T.M."/>
            <person name="Davidsen T.M."/>
            <person name="Wayne K.J."/>
            <person name="Tettelin H."/>
            <person name="Glass J.I."/>
            <person name="Rusch D."/>
            <person name="Podicherti R."/>
            <person name="Tsui H.-C.T."/>
            <person name="Winkler M.E."/>
        </authorList>
    </citation>
    <scope>NUCLEOTIDE SEQUENCE</scope>
</reference>
<comment type="cofactor">
    <cofactor evidence="1">
        <name>FAD</name>
        <dbReference type="ChEBI" id="CHEBI:57692"/>
    </cofactor>
</comment>
<dbReference type="GO" id="GO:0016705">
    <property type="term" value="F:oxidoreductase activity, acting on paired donors, with incorporation or reduction of molecular oxygen"/>
    <property type="evidence" value="ECO:0007669"/>
    <property type="project" value="InterPro"/>
</dbReference>
<evidence type="ECO:0000256" key="2">
    <source>
        <dbReference type="ARBA" id="ARBA00005349"/>
    </source>
</evidence>
<keyword evidence="5" id="KW-0560">Oxidoreductase</keyword>
<dbReference type="NCBIfam" id="TIGR01988">
    <property type="entry name" value="Ubi-OHases"/>
    <property type="match status" value="1"/>
</dbReference>
<dbReference type="GO" id="GO:0004497">
    <property type="term" value="F:monooxygenase activity"/>
    <property type="evidence" value="ECO:0007669"/>
    <property type="project" value="UniProtKB-KW"/>
</dbReference>
<dbReference type="GO" id="GO:0006744">
    <property type="term" value="P:ubiquinone biosynthetic process"/>
    <property type="evidence" value="ECO:0007669"/>
    <property type="project" value="InterPro"/>
</dbReference>
<dbReference type="NCBIfam" id="NF006593">
    <property type="entry name" value="PRK09126.1"/>
    <property type="match status" value="1"/>
</dbReference>
<dbReference type="Gene3D" id="3.50.50.60">
    <property type="entry name" value="FAD/NAD(P)-binding domain"/>
    <property type="match status" value="2"/>
</dbReference>
<gene>
    <name evidence="8" type="ORF">METZ01_LOCUS126850</name>
</gene>
<dbReference type="InterPro" id="IPR036188">
    <property type="entry name" value="FAD/NAD-bd_sf"/>
</dbReference>
<proteinExistence type="inferred from homology"/>
<dbReference type="InterPro" id="IPR010971">
    <property type="entry name" value="UbiH/COQ6"/>
</dbReference>
<dbReference type="InterPro" id="IPR002938">
    <property type="entry name" value="FAD-bd"/>
</dbReference>